<dbReference type="EMBL" id="JACHHB010000002">
    <property type="protein sequence ID" value="MBB5172290.1"/>
    <property type="molecule type" value="Genomic_DNA"/>
</dbReference>
<proteinExistence type="inferred from homology"/>
<keyword evidence="3" id="KW-0808">Transferase</keyword>
<dbReference type="GO" id="GO:0004792">
    <property type="term" value="F:thiosulfate-cyanide sulfurtransferase activity"/>
    <property type="evidence" value="ECO:0007669"/>
    <property type="project" value="TreeGrafter"/>
</dbReference>
<dbReference type="RefSeq" id="WP_184662780.1">
    <property type="nucleotide sequence ID" value="NZ_JACHHB010000002.1"/>
</dbReference>
<dbReference type="FunFam" id="3.40.50.720:FF:000080">
    <property type="entry name" value="Thiazole biosynthesis adenylyltransferase ThiF"/>
    <property type="match status" value="1"/>
</dbReference>
<gene>
    <name evidence="3" type="ORF">HNQ41_000434</name>
</gene>
<dbReference type="CDD" id="cd00757">
    <property type="entry name" value="ThiF_MoeB_HesA_family"/>
    <property type="match status" value="1"/>
</dbReference>
<dbReference type="PANTHER" id="PTHR10953:SF102">
    <property type="entry name" value="ADENYLYLTRANSFERASE AND SULFURTRANSFERASE MOCS3"/>
    <property type="match status" value="1"/>
</dbReference>
<evidence type="ECO:0000256" key="1">
    <source>
        <dbReference type="ARBA" id="ARBA00009919"/>
    </source>
</evidence>
<comment type="caution">
    <text evidence="3">The sequence shown here is derived from an EMBL/GenBank/DDBJ whole genome shotgun (WGS) entry which is preliminary data.</text>
</comment>
<keyword evidence="4" id="KW-1185">Reference proteome</keyword>
<dbReference type="SUPFAM" id="SSF69572">
    <property type="entry name" value="Activating enzymes of the ubiquitin-like proteins"/>
    <property type="match status" value="1"/>
</dbReference>
<protein>
    <submittedName>
        <fullName evidence="3">Molybdopterin/thiamine biosynthesis adenylyltransferase</fullName>
    </submittedName>
</protein>
<dbReference type="GO" id="GO:0008641">
    <property type="term" value="F:ubiquitin-like modifier activating enzyme activity"/>
    <property type="evidence" value="ECO:0007669"/>
    <property type="project" value="InterPro"/>
</dbReference>
<dbReference type="GO" id="GO:0005829">
    <property type="term" value="C:cytosol"/>
    <property type="evidence" value="ECO:0007669"/>
    <property type="project" value="TreeGrafter"/>
</dbReference>
<evidence type="ECO:0000313" key="4">
    <source>
        <dbReference type="Proteomes" id="UP000551878"/>
    </source>
</evidence>
<dbReference type="InterPro" id="IPR000594">
    <property type="entry name" value="ThiF_NAD_FAD-bd"/>
</dbReference>
<dbReference type="GO" id="GO:0016779">
    <property type="term" value="F:nucleotidyltransferase activity"/>
    <property type="evidence" value="ECO:0007669"/>
    <property type="project" value="UniProtKB-KW"/>
</dbReference>
<dbReference type="InterPro" id="IPR035985">
    <property type="entry name" value="Ubiquitin-activating_enz"/>
</dbReference>
<sequence>MGLKEENRENEQLSERYSRQQLFTGIGEDGQQKLLSSHVLIIGIGALGAANAENLARAGVGTLTLVDRDYVEMSNLQRQSLYRESDARDRLPKAVAAKERLLEVNEGVVVHAHVADVSREELEDLIQGVDLVIDGTDNFDTRLLINDMAQKYQVPWLYGACVGSYGISYTIRPRVTPCLHCLLETVPLGGATCDTAGIIAPAVQMVVAYQTTEAMKILVGADDVLRKELVSFDLWKNEQTQISVDRLRRKGCLSCGSEPTFPFLTTEEQTKTAVLCGRNTVQIRPPKRGERDFDALIEGLQKQPGYMEENPYLISYAEDDYRLVFFRDGRVLVHGTNDVARAKTLYHRFLG</sequence>
<dbReference type="AlphaFoldDB" id="A0A840QLS1"/>
<dbReference type="Gene3D" id="3.40.50.720">
    <property type="entry name" value="NAD(P)-binding Rossmann-like Domain"/>
    <property type="match status" value="1"/>
</dbReference>
<evidence type="ECO:0000259" key="2">
    <source>
        <dbReference type="Pfam" id="PF00899"/>
    </source>
</evidence>
<dbReference type="InterPro" id="IPR045886">
    <property type="entry name" value="ThiF/MoeB/HesA"/>
</dbReference>
<keyword evidence="3" id="KW-0548">Nucleotidyltransferase</keyword>
<dbReference type="Proteomes" id="UP000551878">
    <property type="component" value="Unassembled WGS sequence"/>
</dbReference>
<dbReference type="PANTHER" id="PTHR10953">
    <property type="entry name" value="UBIQUITIN-ACTIVATING ENZYME E1"/>
    <property type="match status" value="1"/>
</dbReference>
<reference evidence="3 4" key="1">
    <citation type="submission" date="2020-08" db="EMBL/GenBank/DDBJ databases">
        <title>Genomic Encyclopedia of Type Strains, Phase IV (KMG-IV): sequencing the most valuable type-strain genomes for metagenomic binning, comparative biology and taxonomic classification.</title>
        <authorList>
            <person name="Goeker M."/>
        </authorList>
    </citation>
    <scope>NUCLEOTIDE SEQUENCE [LARGE SCALE GENOMIC DNA]</scope>
    <source>
        <strain evidence="3 4">DSM 24696</strain>
    </source>
</reference>
<organism evidence="3 4">
    <name type="scientific">Texcoconibacillus texcoconensis</name>
    <dbReference type="NCBI Taxonomy" id="1095777"/>
    <lineage>
        <taxon>Bacteria</taxon>
        <taxon>Bacillati</taxon>
        <taxon>Bacillota</taxon>
        <taxon>Bacilli</taxon>
        <taxon>Bacillales</taxon>
        <taxon>Bacillaceae</taxon>
        <taxon>Texcoconibacillus</taxon>
    </lineage>
</organism>
<comment type="similarity">
    <text evidence="1">Belongs to the HesA/MoeB/ThiF family.</text>
</comment>
<dbReference type="Pfam" id="PF00899">
    <property type="entry name" value="ThiF"/>
    <property type="match status" value="1"/>
</dbReference>
<dbReference type="NCBIfam" id="NF009123">
    <property type="entry name" value="PRK12475.1"/>
    <property type="match status" value="1"/>
</dbReference>
<feature type="domain" description="THIF-type NAD/FAD binding fold" evidence="2">
    <location>
        <begin position="17"/>
        <end position="252"/>
    </location>
</feature>
<name>A0A840QLS1_9BACI</name>
<evidence type="ECO:0000313" key="3">
    <source>
        <dbReference type="EMBL" id="MBB5172290.1"/>
    </source>
</evidence>
<dbReference type="GO" id="GO:0008146">
    <property type="term" value="F:sulfotransferase activity"/>
    <property type="evidence" value="ECO:0007669"/>
    <property type="project" value="TreeGrafter"/>
</dbReference>
<accession>A0A840QLS1</accession>